<dbReference type="PANTHER" id="PTHR11895:SF67">
    <property type="entry name" value="AMIDASE DOMAIN-CONTAINING PROTEIN"/>
    <property type="match status" value="1"/>
</dbReference>
<evidence type="ECO:0000313" key="3">
    <source>
        <dbReference type="EMBL" id="CAL1709592.1"/>
    </source>
</evidence>
<dbReference type="SUPFAM" id="SSF75304">
    <property type="entry name" value="Amidase signature (AS) enzymes"/>
    <property type="match status" value="1"/>
</dbReference>
<name>A0ABP1DP26_9APHY</name>
<sequence>MSPPSSYFDYPEPVEAPVTNKEVTMYRPVPLNNPTLSGLPLTIFSKIVSSFGPVANYLWHNAGFGALRHIDVLQPYQTRYEPVVIPRSPESPVSDGISIFSGTLDRTFYTSADYIAAYTSGRTTPTDVAFYLLNLIKHPPHSLAFVDVREDLTLEAATQSTIRYANGTPNGPLDGVPYVVKDEVDVHGYKTTCGSARIFANGEGETSWTVKKLQQTGAVNIGIVNMHELGSDITNNNPVKGTPRNPYNTSYYTGGSSGGSAYAVGSGLVPFAVAADGGGSVRIPASWCGVYGIKTSHGRISSRPSVSSTPGNGVVGPIAATLQDLALVYRVMSEPDPHEPSSAAFPIPRAPLASIVAPPRKLLGIWKPWFNDAPESITSLCNAAVDRLVTNAGYELIELPTIPYLNEGRLAHAISIMTEMGVFTTADVSPYNAANKIFLSIGLQTSALDFALANKMRNLLMSHFAALWQKYPGMIIVTPTSPVPSIEILEEHLAVGVSDMNTSLKTIRHVFLANFIGTPSLTVGVGYAKENGIPIGLMGLAEWGKEEDLFGWGKDVDEGLTSSSRRRRGEIWVDVLGGAGGPK</sequence>
<accession>A0ABP1DP26</accession>
<gene>
    <name evidence="3" type="ORF">GFSPODELE1_LOCUS7414</name>
</gene>
<dbReference type="PANTHER" id="PTHR11895">
    <property type="entry name" value="TRANSAMIDASE"/>
    <property type="match status" value="1"/>
</dbReference>
<dbReference type="InterPro" id="IPR000120">
    <property type="entry name" value="Amidase"/>
</dbReference>
<dbReference type="InterPro" id="IPR020556">
    <property type="entry name" value="Amidase_CS"/>
</dbReference>
<reference evidence="4" key="1">
    <citation type="submission" date="2024-04" db="EMBL/GenBank/DDBJ databases">
        <authorList>
            <person name="Shaw F."/>
            <person name="Minotto A."/>
        </authorList>
    </citation>
    <scope>NUCLEOTIDE SEQUENCE [LARGE SCALE GENOMIC DNA]</scope>
</reference>
<evidence type="ECO:0000256" key="1">
    <source>
        <dbReference type="ARBA" id="ARBA00009199"/>
    </source>
</evidence>
<organism evidence="3 4">
    <name type="scientific">Somion occarium</name>
    <dbReference type="NCBI Taxonomy" id="3059160"/>
    <lineage>
        <taxon>Eukaryota</taxon>
        <taxon>Fungi</taxon>
        <taxon>Dikarya</taxon>
        <taxon>Basidiomycota</taxon>
        <taxon>Agaricomycotina</taxon>
        <taxon>Agaricomycetes</taxon>
        <taxon>Polyporales</taxon>
        <taxon>Cerrenaceae</taxon>
        <taxon>Somion</taxon>
    </lineage>
</organism>
<keyword evidence="4" id="KW-1185">Reference proteome</keyword>
<comment type="similarity">
    <text evidence="1">Belongs to the amidase family.</text>
</comment>
<proteinExistence type="inferred from homology"/>
<dbReference type="Proteomes" id="UP001497453">
    <property type="component" value="Chromosome 5"/>
</dbReference>
<dbReference type="Pfam" id="PF01425">
    <property type="entry name" value="Amidase"/>
    <property type="match status" value="1"/>
</dbReference>
<dbReference type="EMBL" id="OZ037948">
    <property type="protein sequence ID" value="CAL1709592.1"/>
    <property type="molecule type" value="Genomic_DNA"/>
</dbReference>
<dbReference type="InterPro" id="IPR036928">
    <property type="entry name" value="AS_sf"/>
</dbReference>
<evidence type="ECO:0000259" key="2">
    <source>
        <dbReference type="Pfam" id="PF01425"/>
    </source>
</evidence>
<feature type="domain" description="Amidase" evidence="2">
    <location>
        <begin position="141"/>
        <end position="549"/>
    </location>
</feature>
<protein>
    <recommendedName>
        <fullName evidence="2">Amidase domain-containing protein</fullName>
    </recommendedName>
</protein>
<dbReference type="Gene3D" id="3.90.1300.10">
    <property type="entry name" value="Amidase signature (AS) domain"/>
    <property type="match status" value="1"/>
</dbReference>
<dbReference type="PROSITE" id="PS00571">
    <property type="entry name" value="AMIDASES"/>
    <property type="match status" value="1"/>
</dbReference>
<evidence type="ECO:0000313" key="4">
    <source>
        <dbReference type="Proteomes" id="UP001497453"/>
    </source>
</evidence>
<dbReference type="InterPro" id="IPR023631">
    <property type="entry name" value="Amidase_dom"/>
</dbReference>